<name>A0A915IGA3_ROMCU</name>
<evidence type="ECO:0000313" key="1">
    <source>
        <dbReference type="Proteomes" id="UP000887565"/>
    </source>
</evidence>
<sequence length="124" mass="14437">MFWHKETLLGELRHEQAAISYSRRNDTVEEPTWSKNRNGRKNDMVGETPHNHDFYILGTKLCFSYLTGKQCDILIRVEVKQLGSICTGYRNKSHRVNYSSVLQKTRKHASQKSISENLIAKLKQ</sequence>
<organism evidence="1 2">
    <name type="scientific">Romanomermis culicivorax</name>
    <name type="common">Nematode worm</name>
    <dbReference type="NCBI Taxonomy" id="13658"/>
    <lineage>
        <taxon>Eukaryota</taxon>
        <taxon>Metazoa</taxon>
        <taxon>Ecdysozoa</taxon>
        <taxon>Nematoda</taxon>
        <taxon>Enoplea</taxon>
        <taxon>Dorylaimia</taxon>
        <taxon>Mermithida</taxon>
        <taxon>Mermithoidea</taxon>
        <taxon>Mermithidae</taxon>
        <taxon>Romanomermis</taxon>
    </lineage>
</organism>
<evidence type="ECO:0000313" key="2">
    <source>
        <dbReference type="WBParaSite" id="nRc.2.0.1.t13226-RA"/>
    </source>
</evidence>
<dbReference type="AlphaFoldDB" id="A0A915IGA3"/>
<keyword evidence="1" id="KW-1185">Reference proteome</keyword>
<dbReference type="WBParaSite" id="nRc.2.0.1.t13226-RA">
    <property type="protein sequence ID" value="nRc.2.0.1.t13226-RA"/>
    <property type="gene ID" value="nRc.2.0.1.g13226"/>
</dbReference>
<proteinExistence type="predicted"/>
<accession>A0A915IGA3</accession>
<dbReference type="Proteomes" id="UP000887565">
    <property type="component" value="Unplaced"/>
</dbReference>
<reference evidence="2" key="1">
    <citation type="submission" date="2022-11" db="UniProtKB">
        <authorList>
            <consortium name="WormBaseParasite"/>
        </authorList>
    </citation>
    <scope>IDENTIFICATION</scope>
</reference>
<protein>
    <submittedName>
        <fullName evidence="2">Uncharacterized protein</fullName>
    </submittedName>
</protein>